<feature type="domain" description="HTH gntR-type" evidence="4">
    <location>
        <begin position="21"/>
        <end position="88"/>
    </location>
</feature>
<keyword evidence="2" id="KW-0238">DNA-binding</keyword>
<accession>A0A370L2H3</accession>
<dbReference type="PANTHER" id="PTHR43537:SF20">
    <property type="entry name" value="HTH-TYPE TRANSCRIPTIONAL REPRESSOR GLAR"/>
    <property type="match status" value="1"/>
</dbReference>
<proteinExistence type="predicted"/>
<evidence type="ECO:0000259" key="4">
    <source>
        <dbReference type="PROSITE" id="PS50949"/>
    </source>
</evidence>
<dbReference type="SUPFAM" id="SSF46785">
    <property type="entry name" value="Winged helix' DNA-binding domain"/>
    <property type="match status" value="1"/>
</dbReference>
<evidence type="ECO:0000313" key="5">
    <source>
        <dbReference type="EMBL" id="RDJ22424.1"/>
    </source>
</evidence>
<dbReference type="Gene3D" id="1.20.120.530">
    <property type="entry name" value="GntR ligand-binding domain-like"/>
    <property type="match status" value="1"/>
</dbReference>
<dbReference type="InterPro" id="IPR000524">
    <property type="entry name" value="Tscrpt_reg_HTH_GntR"/>
</dbReference>
<dbReference type="InterPro" id="IPR008920">
    <property type="entry name" value="TF_FadR/GntR_C"/>
</dbReference>
<dbReference type="AlphaFoldDB" id="A0A370L2H3"/>
<dbReference type="SMART" id="SM00345">
    <property type="entry name" value="HTH_GNTR"/>
    <property type="match status" value="1"/>
</dbReference>
<dbReference type="Pfam" id="PF00392">
    <property type="entry name" value="GntR"/>
    <property type="match status" value="1"/>
</dbReference>
<dbReference type="GO" id="GO:0003700">
    <property type="term" value="F:DNA-binding transcription factor activity"/>
    <property type="evidence" value="ECO:0007669"/>
    <property type="project" value="InterPro"/>
</dbReference>
<dbReference type="PROSITE" id="PS50949">
    <property type="entry name" value="HTH_GNTR"/>
    <property type="match status" value="1"/>
</dbReference>
<dbReference type="InterPro" id="IPR036388">
    <property type="entry name" value="WH-like_DNA-bd_sf"/>
</dbReference>
<dbReference type="InterPro" id="IPR011711">
    <property type="entry name" value="GntR_C"/>
</dbReference>
<reference evidence="6" key="1">
    <citation type="submission" date="2018-07" db="EMBL/GenBank/DDBJ databases">
        <authorList>
            <person name="Safronova V.I."/>
            <person name="Chirak E.R."/>
            <person name="Sazanova A.L."/>
        </authorList>
    </citation>
    <scope>NUCLEOTIDE SEQUENCE [LARGE SCALE GENOMIC DNA]</scope>
    <source>
        <strain evidence="6">RCAM04685</strain>
    </source>
</reference>
<dbReference type="Proteomes" id="UP000255207">
    <property type="component" value="Unassembled WGS sequence"/>
</dbReference>
<evidence type="ECO:0000256" key="1">
    <source>
        <dbReference type="ARBA" id="ARBA00023015"/>
    </source>
</evidence>
<gene>
    <name evidence="5" type="ORF">DWE98_18395</name>
</gene>
<sequence length="258" mass="28657">MILYQELAEISGVAHGRRGETTLALDVLRRLRHDILICALRPRQRLRFQELKDRYRVNVGPLREALVQLASEGLVEIEPRRGCRVAAISLADLIDTTNTRVLIEKEALRQSIGEGGIEWEAQLVAAFHRLAATELNATDSGLPPEWAVAHRDFHDALTAACGSPLLREIRARLFDRANRYRMLSTLSPTHLREKSSEHRNLTESALSRNTGQALALIERHLRDTGRLAVEALRDLDPAAAPAASTQAIPSLNQHGGQS</sequence>
<dbReference type="PANTHER" id="PTHR43537">
    <property type="entry name" value="TRANSCRIPTIONAL REGULATOR, GNTR FAMILY"/>
    <property type="match status" value="1"/>
</dbReference>
<keyword evidence="3" id="KW-0804">Transcription</keyword>
<name>A0A370L2H3_9HYPH</name>
<comment type="caution">
    <text evidence="5">The sequence shown here is derived from an EMBL/GenBank/DDBJ whole genome shotgun (WGS) entry which is preliminary data.</text>
</comment>
<evidence type="ECO:0000313" key="6">
    <source>
        <dbReference type="Proteomes" id="UP000255207"/>
    </source>
</evidence>
<keyword evidence="6" id="KW-1185">Reference proteome</keyword>
<evidence type="ECO:0000256" key="2">
    <source>
        <dbReference type="ARBA" id="ARBA00023125"/>
    </source>
</evidence>
<dbReference type="InterPro" id="IPR036390">
    <property type="entry name" value="WH_DNA-bd_sf"/>
</dbReference>
<dbReference type="Gene3D" id="1.10.10.10">
    <property type="entry name" value="Winged helix-like DNA-binding domain superfamily/Winged helix DNA-binding domain"/>
    <property type="match status" value="1"/>
</dbReference>
<dbReference type="Pfam" id="PF07729">
    <property type="entry name" value="FCD"/>
    <property type="match status" value="1"/>
</dbReference>
<dbReference type="GO" id="GO:0003677">
    <property type="term" value="F:DNA binding"/>
    <property type="evidence" value="ECO:0007669"/>
    <property type="project" value="UniProtKB-KW"/>
</dbReference>
<dbReference type="SUPFAM" id="SSF48008">
    <property type="entry name" value="GntR ligand-binding domain-like"/>
    <property type="match status" value="1"/>
</dbReference>
<keyword evidence="1" id="KW-0805">Transcription regulation</keyword>
<dbReference type="EMBL" id="QQTP01000010">
    <property type="protein sequence ID" value="RDJ22424.1"/>
    <property type="molecule type" value="Genomic_DNA"/>
</dbReference>
<dbReference type="SMART" id="SM00895">
    <property type="entry name" value="FCD"/>
    <property type="match status" value="1"/>
</dbReference>
<organism evidence="5 6">
    <name type="scientific">Bosea caraganae</name>
    <dbReference type="NCBI Taxonomy" id="2763117"/>
    <lineage>
        <taxon>Bacteria</taxon>
        <taxon>Pseudomonadati</taxon>
        <taxon>Pseudomonadota</taxon>
        <taxon>Alphaproteobacteria</taxon>
        <taxon>Hyphomicrobiales</taxon>
        <taxon>Boseaceae</taxon>
        <taxon>Bosea</taxon>
    </lineage>
</organism>
<evidence type="ECO:0000256" key="3">
    <source>
        <dbReference type="ARBA" id="ARBA00023163"/>
    </source>
</evidence>
<protein>
    <submittedName>
        <fullName evidence="5">FCD domain-containing protein</fullName>
    </submittedName>
</protein>